<dbReference type="AlphaFoldDB" id="A0A5D2WIM5"/>
<evidence type="ECO:0008006" key="3">
    <source>
        <dbReference type="Google" id="ProtNLM"/>
    </source>
</evidence>
<dbReference type="EMBL" id="CM017648">
    <property type="protein sequence ID" value="TYJ00801.1"/>
    <property type="molecule type" value="Genomic_DNA"/>
</dbReference>
<organism evidence="1 2">
    <name type="scientific">Gossypium mustelinum</name>
    <name type="common">Cotton</name>
    <name type="synonym">Gossypium caicoense</name>
    <dbReference type="NCBI Taxonomy" id="34275"/>
    <lineage>
        <taxon>Eukaryota</taxon>
        <taxon>Viridiplantae</taxon>
        <taxon>Streptophyta</taxon>
        <taxon>Embryophyta</taxon>
        <taxon>Tracheophyta</taxon>
        <taxon>Spermatophyta</taxon>
        <taxon>Magnoliopsida</taxon>
        <taxon>eudicotyledons</taxon>
        <taxon>Gunneridae</taxon>
        <taxon>Pentapetalae</taxon>
        <taxon>rosids</taxon>
        <taxon>malvids</taxon>
        <taxon>Malvales</taxon>
        <taxon>Malvaceae</taxon>
        <taxon>Malvoideae</taxon>
        <taxon>Gossypium</taxon>
    </lineage>
</organism>
<name>A0A5D2WIM5_GOSMU</name>
<evidence type="ECO:0000313" key="1">
    <source>
        <dbReference type="EMBL" id="TYJ00801.1"/>
    </source>
</evidence>
<keyword evidence="2" id="KW-1185">Reference proteome</keyword>
<dbReference type="Proteomes" id="UP000323597">
    <property type="component" value="Chromosome A13"/>
</dbReference>
<sequence>MGHLAFNNGFYSSNFDGFSSFKPNYVYFSGFRGLIAHKRRRVTAAASLSLGARNGISSSVGRIMNEFNREIKFHCEIIPIGNGVRDDGGGVLEVEDLKKVLILISDTGGGHRASAEAIKAAFMKEFGDDYQMVEAVEA</sequence>
<reference evidence="1 2" key="1">
    <citation type="submission" date="2019-07" db="EMBL/GenBank/DDBJ databases">
        <title>WGS assembly of Gossypium mustelinum.</title>
        <authorList>
            <person name="Chen Z.J."/>
            <person name="Sreedasyam A."/>
            <person name="Ando A."/>
            <person name="Song Q."/>
            <person name="De L."/>
            <person name="Hulse-Kemp A."/>
            <person name="Ding M."/>
            <person name="Ye W."/>
            <person name="Kirkbride R."/>
            <person name="Jenkins J."/>
            <person name="Plott C."/>
            <person name="Lovell J."/>
            <person name="Lin Y.-M."/>
            <person name="Vaughn R."/>
            <person name="Liu B."/>
            <person name="Li W."/>
            <person name="Simpson S."/>
            <person name="Scheffler B."/>
            <person name="Saski C."/>
            <person name="Grover C."/>
            <person name="Hu G."/>
            <person name="Conover J."/>
            <person name="Carlson J."/>
            <person name="Shu S."/>
            <person name="Boston L."/>
            <person name="Williams M."/>
            <person name="Peterson D."/>
            <person name="Mcgee K."/>
            <person name="Jones D."/>
            <person name="Wendel J."/>
            <person name="Stelly D."/>
            <person name="Grimwood J."/>
            <person name="Schmutz J."/>
        </authorList>
    </citation>
    <scope>NUCLEOTIDE SEQUENCE [LARGE SCALE GENOMIC DNA]</scope>
    <source>
        <strain evidence="1">1408120.09</strain>
    </source>
</reference>
<evidence type="ECO:0000313" key="2">
    <source>
        <dbReference type="Proteomes" id="UP000323597"/>
    </source>
</evidence>
<dbReference type="PANTHER" id="PTHR43025:SF3">
    <property type="entry name" value="MONOGALACTOSYLDIACYLGLYCEROL SYNTHASE 1, CHLOROPLASTIC"/>
    <property type="match status" value="1"/>
</dbReference>
<protein>
    <recommendedName>
        <fullName evidence="3">Diacylglycerol glucosyltransferase N-terminal domain-containing protein</fullName>
    </recommendedName>
</protein>
<dbReference type="InterPro" id="IPR050519">
    <property type="entry name" value="Glycosyltransf_28_UgtP"/>
</dbReference>
<accession>A0A5D2WIM5</accession>
<gene>
    <name evidence="1" type="ORF">E1A91_A13G110100v1</name>
</gene>
<proteinExistence type="predicted"/>
<dbReference type="PANTHER" id="PTHR43025">
    <property type="entry name" value="MONOGALACTOSYLDIACYLGLYCEROL SYNTHASE"/>
    <property type="match status" value="1"/>
</dbReference>